<dbReference type="InterPro" id="IPR036259">
    <property type="entry name" value="MFS_trans_sf"/>
</dbReference>
<evidence type="ECO:0000256" key="2">
    <source>
        <dbReference type="ARBA" id="ARBA00005982"/>
    </source>
</evidence>
<comment type="subcellular location">
    <subcellularLocation>
        <location evidence="1">Membrane</location>
        <topology evidence="1">Multi-pass membrane protein</topology>
    </subcellularLocation>
</comment>
<dbReference type="AlphaFoldDB" id="A0A540NSP4"/>
<feature type="transmembrane region" description="Helical" evidence="6">
    <location>
        <begin position="121"/>
        <end position="142"/>
    </location>
</feature>
<evidence type="ECO:0000313" key="7">
    <source>
        <dbReference type="EMBL" id="TQE14061.1"/>
    </source>
</evidence>
<keyword evidence="4 6" id="KW-1133">Transmembrane helix</keyword>
<feature type="transmembrane region" description="Helical" evidence="6">
    <location>
        <begin position="39"/>
        <end position="58"/>
    </location>
</feature>
<evidence type="ECO:0000256" key="1">
    <source>
        <dbReference type="ARBA" id="ARBA00004141"/>
    </source>
</evidence>
<name>A0A540NSP4_MALBA</name>
<feature type="transmembrane region" description="Helical" evidence="6">
    <location>
        <begin position="247"/>
        <end position="272"/>
    </location>
</feature>
<dbReference type="STRING" id="106549.A0A540NSP4"/>
<comment type="caution">
    <text evidence="7">The sequence shown here is derived from an EMBL/GenBank/DDBJ whole genome shotgun (WGS) entry which is preliminary data.</text>
</comment>
<evidence type="ECO:0000256" key="3">
    <source>
        <dbReference type="ARBA" id="ARBA00022692"/>
    </source>
</evidence>
<dbReference type="Pfam" id="PF00854">
    <property type="entry name" value="PTR2"/>
    <property type="match status" value="1"/>
</dbReference>
<evidence type="ECO:0000256" key="5">
    <source>
        <dbReference type="ARBA" id="ARBA00023136"/>
    </source>
</evidence>
<dbReference type="SUPFAM" id="SSF103473">
    <property type="entry name" value="MFS general substrate transporter"/>
    <property type="match status" value="1"/>
</dbReference>
<dbReference type="Gene3D" id="1.20.1250.20">
    <property type="entry name" value="MFS general substrate transporter like domains"/>
    <property type="match status" value="1"/>
</dbReference>
<dbReference type="InterPro" id="IPR000109">
    <property type="entry name" value="POT_fam"/>
</dbReference>
<proteinExistence type="inferred from homology"/>
<protein>
    <submittedName>
        <fullName evidence="7">Uncharacterized protein</fullName>
    </submittedName>
</protein>
<dbReference type="PANTHER" id="PTHR11654">
    <property type="entry name" value="OLIGOPEPTIDE TRANSPORTER-RELATED"/>
    <property type="match status" value="1"/>
</dbReference>
<keyword evidence="8" id="KW-1185">Reference proteome</keyword>
<keyword evidence="5 6" id="KW-0472">Membrane</keyword>
<organism evidence="7 8">
    <name type="scientific">Malus baccata</name>
    <name type="common">Siberian crab apple</name>
    <name type="synonym">Pyrus baccata</name>
    <dbReference type="NCBI Taxonomy" id="106549"/>
    <lineage>
        <taxon>Eukaryota</taxon>
        <taxon>Viridiplantae</taxon>
        <taxon>Streptophyta</taxon>
        <taxon>Embryophyta</taxon>
        <taxon>Tracheophyta</taxon>
        <taxon>Spermatophyta</taxon>
        <taxon>Magnoliopsida</taxon>
        <taxon>eudicotyledons</taxon>
        <taxon>Gunneridae</taxon>
        <taxon>Pentapetalae</taxon>
        <taxon>rosids</taxon>
        <taxon>fabids</taxon>
        <taxon>Rosales</taxon>
        <taxon>Rosaceae</taxon>
        <taxon>Amygdaloideae</taxon>
        <taxon>Maleae</taxon>
        <taxon>Malus</taxon>
    </lineage>
</organism>
<evidence type="ECO:0000256" key="6">
    <source>
        <dbReference type="SAM" id="Phobius"/>
    </source>
</evidence>
<dbReference type="Proteomes" id="UP000315295">
    <property type="component" value="Unassembled WGS sequence"/>
</dbReference>
<feature type="transmembrane region" description="Helical" evidence="6">
    <location>
        <begin position="163"/>
        <end position="186"/>
    </location>
</feature>
<dbReference type="EMBL" id="VIEB01000006">
    <property type="protein sequence ID" value="TQE14061.1"/>
    <property type="molecule type" value="Genomic_DNA"/>
</dbReference>
<sequence>MIIFLDKAAIKDPKTEGGKTAIVNKWSLSTLTDVEEVKMIIRMLPIWATTIMFWTIYAQMTTFSVSQATTMNRHIGKSFQIPPASLTAFFVGSILLTVPVYDRIIVPVARNLLKNPQGLTPLQRIGVGLVFSIFSMVAAALTEVKRMNAARAHGLTGNPKAEIPLSVFWLVPQFFFVGSGEAFVYIGQLDFFLRECPKGMKTMSTGLFLSTLSLGFFVSSLLVSLVHKVTGDRKPWFANNINRGKLYDFYWLLALLSALNLVVYLFCANWYVYKDKRLAEEGIELEEVETCVH</sequence>
<dbReference type="GO" id="GO:0022857">
    <property type="term" value="F:transmembrane transporter activity"/>
    <property type="evidence" value="ECO:0007669"/>
    <property type="project" value="InterPro"/>
</dbReference>
<evidence type="ECO:0000256" key="4">
    <source>
        <dbReference type="ARBA" id="ARBA00022989"/>
    </source>
</evidence>
<comment type="similarity">
    <text evidence="2">Belongs to the major facilitator superfamily. Proton-dependent oligopeptide transporter (POT/PTR) (TC 2.A.17) family.</text>
</comment>
<evidence type="ECO:0000313" key="8">
    <source>
        <dbReference type="Proteomes" id="UP000315295"/>
    </source>
</evidence>
<dbReference type="GO" id="GO:0016020">
    <property type="term" value="C:membrane"/>
    <property type="evidence" value="ECO:0007669"/>
    <property type="project" value="UniProtKB-SubCell"/>
</dbReference>
<reference evidence="7 8" key="1">
    <citation type="journal article" date="2019" name="G3 (Bethesda)">
        <title>Sequencing of a Wild Apple (Malus baccata) Genome Unravels the Differences Between Cultivated and Wild Apple Species Regarding Disease Resistance and Cold Tolerance.</title>
        <authorList>
            <person name="Chen X."/>
        </authorList>
    </citation>
    <scope>NUCLEOTIDE SEQUENCE [LARGE SCALE GENOMIC DNA]</scope>
    <source>
        <strain evidence="8">cv. Shandingzi</strain>
        <tissue evidence="7">Leaves</tissue>
    </source>
</reference>
<accession>A0A540NSP4</accession>
<gene>
    <name evidence="7" type="ORF">C1H46_000355</name>
</gene>
<keyword evidence="3 6" id="KW-0812">Transmembrane</keyword>
<feature type="transmembrane region" description="Helical" evidence="6">
    <location>
        <begin position="79"/>
        <end position="101"/>
    </location>
</feature>
<feature type="transmembrane region" description="Helical" evidence="6">
    <location>
        <begin position="206"/>
        <end position="226"/>
    </location>
</feature>